<accession>A0A0L0BR66</accession>
<sequence>MKLAYYLDSNGQAVCETVKCTDKERCTYHPVLKRERCVNKNEKGPLGLDEIEKQIVN</sequence>
<gene>
    <name evidence="1" type="ORF">FF38_12194</name>
</gene>
<organism evidence="1 2">
    <name type="scientific">Lucilia cuprina</name>
    <name type="common">Green bottle fly</name>
    <name type="synonym">Australian sheep blowfly</name>
    <dbReference type="NCBI Taxonomy" id="7375"/>
    <lineage>
        <taxon>Eukaryota</taxon>
        <taxon>Metazoa</taxon>
        <taxon>Ecdysozoa</taxon>
        <taxon>Arthropoda</taxon>
        <taxon>Hexapoda</taxon>
        <taxon>Insecta</taxon>
        <taxon>Pterygota</taxon>
        <taxon>Neoptera</taxon>
        <taxon>Endopterygota</taxon>
        <taxon>Diptera</taxon>
        <taxon>Brachycera</taxon>
        <taxon>Muscomorpha</taxon>
        <taxon>Oestroidea</taxon>
        <taxon>Calliphoridae</taxon>
        <taxon>Luciliinae</taxon>
        <taxon>Lucilia</taxon>
    </lineage>
</organism>
<protein>
    <submittedName>
        <fullName evidence="1">Uncharacterized protein</fullName>
    </submittedName>
</protein>
<comment type="caution">
    <text evidence="1">The sequence shown here is derived from an EMBL/GenBank/DDBJ whole genome shotgun (WGS) entry which is preliminary data.</text>
</comment>
<name>A0A0L0BR66_LUCCU</name>
<reference evidence="1 2" key="1">
    <citation type="journal article" date="2015" name="Nat. Commun.">
        <title>Lucilia cuprina genome unlocks parasitic fly biology to underpin future interventions.</title>
        <authorList>
            <person name="Anstead C.A."/>
            <person name="Korhonen P.K."/>
            <person name="Young N.D."/>
            <person name="Hall R.S."/>
            <person name="Jex A.R."/>
            <person name="Murali S.C."/>
            <person name="Hughes D.S."/>
            <person name="Lee S.F."/>
            <person name="Perry T."/>
            <person name="Stroehlein A.J."/>
            <person name="Ansell B.R."/>
            <person name="Breugelmans B."/>
            <person name="Hofmann A."/>
            <person name="Qu J."/>
            <person name="Dugan S."/>
            <person name="Lee S.L."/>
            <person name="Chao H."/>
            <person name="Dinh H."/>
            <person name="Han Y."/>
            <person name="Doddapaneni H.V."/>
            <person name="Worley K.C."/>
            <person name="Muzny D.M."/>
            <person name="Ioannidis P."/>
            <person name="Waterhouse R.M."/>
            <person name="Zdobnov E.M."/>
            <person name="James P.J."/>
            <person name="Bagnall N.H."/>
            <person name="Kotze A.C."/>
            <person name="Gibbs R.A."/>
            <person name="Richards S."/>
            <person name="Batterham P."/>
            <person name="Gasser R.B."/>
        </authorList>
    </citation>
    <scope>NUCLEOTIDE SEQUENCE [LARGE SCALE GENOMIC DNA]</scope>
    <source>
        <strain evidence="1 2">LS</strain>
        <tissue evidence="1">Full body</tissue>
    </source>
</reference>
<dbReference type="EMBL" id="JRES01001487">
    <property type="protein sequence ID" value="KNC22506.1"/>
    <property type="molecule type" value="Genomic_DNA"/>
</dbReference>
<keyword evidence="2" id="KW-1185">Reference proteome</keyword>
<dbReference type="AlphaFoldDB" id="A0A0L0BR66"/>
<dbReference type="Proteomes" id="UP000037069">
    <property type="component" value="Unassembled WGS sequence"/>
</dbReference>
<evidence type="ECO:0000313" key="2">
    <source>
        <dbReference type="Proteomes" id="UP000037069"/>
    </source>
</evidence>
<evidence type="ECO:0000313" key="1">
    <source>
        <dbReference type="EMBL" id="KNC22506.1"/>
    </source>
</evidence>
<proteinExistence type="predicted"/>